<organism evidence="6 7">
    <name type="scientific">Membranihabitans marinus</name>
    <dbReference type="NCBI Taxonomy" id="1227546"/>
    <lineage>
        <taxon>Bacteria</taxon>
        <taxon>Pseudomonadati</taxon>
        <taxon>Bacteroidota</taxon>
        <taxon>Saprospiria</taxon>
        <taxon>Saprospirales</taxon>
        <taxon>Saprospiraceae</taxon>
        <taxon>Membranihabitans</taxon>
    </lineage>
</organism>
<dbReference type="FunFam" id="2.40.50.140:FF:000165">
    <property type="entry name" value="Chaperone CsaA"/>
    <property type="match status" value="1"/>
</dbReference>
<evidence type="ECO:0000259" key="5">
    <source>
        <dbReference type="PROSITE" id="PS50886"/>
    </source>
</evidence>
<dbReference type="PROSITE" id="PS50886">
    <property type="entry name" value="TRBD"/>
    <property type="match status" value="1"/>
</dbReference>
<dbReference type="InterPro" id="IPR008231">
    <property type="entry name" value="CsaA"/>
</dbReference>
<reference evidence="6" key="1">
    <citation type="submission" date="2021-06" db="EMBL/GenBank/DDBJ databases">
        <title>44 bacteria genomes isolated from Dapeng, Shenzhen.</title>
        <authorList>
            <person name="Zheng W."/>
            <person name="Yu S."/>
            <person name="Huang Y."/>
        </authorList>
    </citation>
    <scope>NUCLEOTIDE SEQUENCE</scope>
    <source>
        <strain evidence="6">DP5N28-2</strain>
    </source>
</reference>
<dbReference type="InterPro" id="IPR012340">
    <property type="entry name" value="NA-bd_OB-fold"/>
</dbReference>
<dbReference type="CDD" id="cd02798">
    <property type="entry name" value="tRNA_bind_CsaA"/>
    <property type="match status" value="1"/>
</dbReference>
<dbReference type="SUPFAM" id="SSF50249">
    <property type="entry name" value="Nucleic acid-binding proteins"/>
    <property type="match status" value="1"/>
</dbReference>
<dbReference type="Proteomes" id="UP000753961">
    <property type="component" value="Unassembled WGS sequence"/>
</dbReference>
<feature type="domain" description="TRNA-binding" evidence="5">
    <location>
        <begin position="39"/>
        <end position="143"/>
    </location>
</feature>
<evidence type="ECO:0000256" key="2">
    <source>
        <dbReference type="ARBA" id="ARBA00022884"/>
    </source>
</evidence>
<protein>
    <submittedName>
        <fullName evidence="6">tRNA-binding protein</fullName>
    </submittedName>
</protein>
<proteinExistence type="predicted"/>
<sequence length="143" mass="16059">MNEIGFLSTKLSLTSLAWINFFFYFCVMTQDASLISWDDFKKIEIRKGTIVKAEPFPEARQPAYKIWVDFGAEKGVLKTSAQVTRHYLPEHLPGKAVMGVTNFPKKQIGPLMSEFLLVGFEDESKAIILATCDPQVPDGAILK</sequence>
<dbReference type="Gene3D" id="2.40.50.140">
    <property type="entry name" value="Nucleic acid-binding proteins"/>
    <property type="match status" value="1"/>
</dbReference>
<dbReference type="NCBIfam" id="NF007495">
    <property type="entry name" value="PRK10089.1-4"/>
    <property type="match status" value="1"/>
</dbReference>
<keyword evidence="4" id="KW-1133">Transmembrane helix</keyword>
<evidence type="ECO:0000256" key="1">
    <source>
        <dbReference type="ARBA" id="ARBA00022555"/>
    </source>
</evidence>
<keyword evidence="7" id="KW-1185">Reference proteome</keyword>
<accession>A0A953L8Q3</accession>
<dbReference type="GO" id="GO:0000049">
    <property type="term" value="F:tRNA binding"/>
    <property type="evidence" value="ECO:0007669"/>
    <property type="project" value="UniProtKB-UniRule"/>
</dbReference>
<name>A0A953L8Q3_9BACT</name>
<keyword evidence="1 3" id="KW-0820">tRNA-binding</keyword>
<feature type="transmembrane region" description="Helical" evidence="4">
    <location>
        <begin position="16"/>
        <end position="37"/>
    </location>
</feature>
<keyword evidence="4" id="KW-0472">Membrane</keyword>
<dbReference type="EMBL" id="JAHVHU010000002">
    <property type="protein sequence ID" value="MBY5956803.1"/>
    <property type="molecule type" value="Genomic_DNA"/>
</dbReference>
<dbReference type="AlphaFoldDB" id="A0A953L8Q3"/>
<comment type="caution">
    <text evidence="6">The sequence shown here is derived from an EMBL/GenBank/DDBJ whole genome shotgun (WGS) entry which is preliminary data.</text>
</comment>
<evidence type="ECO:0000313" key="6">
    <source>
        <dbReference type="EMBL" id="MBY5956803.1"/>
    </source>
</evidence>
<keyword evidence="2 3" id="KW-0694">RNA-binding</keyword>
<evidence type="ECO:0000256" key="3">
    <source>
        <dbReference type="PROSITE-ProRule" id="PRU00209"/>
    </source>
</evidence>
<dbReference type="NCBIfam" id="NF007494">
    <property type="entry name" value="PRK10089.1-3"/>
    <property type="match status" value="1"/>
</dbReference>
<dbReference type="Pfam" id="PF01588">
    <property type="entry name" value="tRNA_bind"/>
    <property type="match status" value="1"/>
</dbReference>
<dbReference type="InterPro" id="IPR002547">
    <property type="entry name" value="tRNA-bd_dom"/>
</dbReference>
<keyword evidence="4" id="KW-0812">Transmembrane</keyword>
<evidence type="ECO:0000256" key="4">
    <source>
        <dbReference type="SAM" id="Phobius"/>
    </source>
</evidence>
<dbReference type="NCBIfam" id="TIGR02222">
    <property type="entry name" value="chap_CsaA"/>
    <property type="match status" value="1"/>
</dbReference>
<evidence type="ECO:0000313" key="7">
    <source>
        <dbReference type="Proteomes" id="UP000753961"/>
    </source>
</evidence>
<gene>
    <name evidence="6" type="ORF">KUV50_01560</name>
</gene>